<evidence type="ECO:0000313" key="6">
    <source>
        <dbReference type="EMBL" id="ASJ74724.1"/>
    </source>
</evidence>
<name>A0A2Z2P4G5_9GAMM</name>
<dbReference type="Pfam" id="PF03466">
    <property type="entry name" value="LysR_substrate"/>
    <property type="match status" value="1"/>
</dbReference>
<dbReference type="RefSeq" id="WP_088919718.1">
    <property type="nucleotide sequence ID" value="NZ_CP018632.1"/>
</dbReference>
<organism evidence="6 7">
    <name type="scientific">Granulosicoccus antarcticus IMCC3135</name>
    <dbReference type="NCBI Taxonomy" id="1192854"/>
    <lineage>
        <taxon>Bacteria</taxon>
        <taxon>Pseudomonadati</taxon>
        <taxon>Pseudomonadota</taxon>
        <taxon>Gammaproteobacteria</taxon>
        <taxon>Chromatiales</taxon>
        <taxon>Granulosicoccaceae</taxon>
        <taxon>Granulosicoccus</taxon>
    </lineage>
</organism>
<evidence type="ECO:0000256" key="4">
    <source>
        <dbReference type="ARBA" id="ARBA00023163"/>
    </source>
</evidence>
<dbReference type="PANTHER" id="PTHR30126:SF98">
    <property type="entry name" value="HTH-TYPE TRANSCRIPTIONAL ACTIVATOR BAUR"/>
    <property type="match status" value="1"/>
</dbReference>
<accession>A0A2Z2P4G5</accession>
<dbReference type="KEGG" id="gai:IMCC3135_23275"/>
<protein>
    <submittedName>
        <fullName evidence="6">HTH-type transcriptional regulator CysL</fullName>
    </submittedName>
</protein>
<dbReference type="InterPro" id="IPR036390">
    <property type="entry name" value="WH_DNA-bd_sf"/>
</dbReference>
<evidence type="ECO:0000313" key="7">
    <source>
        <dbReference type="Proteomes" id="UP000250079"/>
    </source>
</evidence>
<dbReference type="PROSITE" id="PS50931">
    <property type="entry name" value="HTH_LYSR"/>
    <property type="match status" value="1"/>
</dbReference>
<evidence type="ECO:0000256" key="1">
    <source>
        <dbReference type="ARBA" id="ARBA00009437"/>
    </source>
</evidence>
<evidence type="ECO:0000256" key="2">
    <source>
        <dbReference type="ARBA" id="ARBA00023015"/>
    </source>
</evidence>
<dbReference type="EMBL" id="CP018632">
    <property type="protein sequence ID" value="ASJ74724.1"/>
    <property type="molecule type" value="Genomic_DNA"/>
</dbReference>
<dbReference type="OrthoDB" id="8587655at2"/>
<evidence type="ECO:0000259" key="5">
    <source>
        <dbReference type="PROSITE" id="PS50931"/>
    </source>
</evidence>
<evidence type="ECO:0000256" key="3">
    <source>
        <dbReference type="ARBA" id="ARBA00023125"/>
    </source>
</evidence>
<gene>
    <name evidence="6" type="primary">cysL_6</name>
    <name evidence="6" type="ORF">IMCC3135_23275</name>
</gene>
<dbReference type="InterPro" id="IPR036388">
    <property type="entry name" value="WH-like_DNA-bd_sf"/>
</dbReference>
<dbReference type="GO" id="GO:0003700">
    <property type="term" value="F:DNA-binding transcription factor activity"/>
    <property type="evidence" value="ECO:0007669"/>
    <property type="project" value="InterPro"/>
</dbReference>
<dbReference type="SUPFAM" id="SSF46785">
    <property type="entry name" value="Winged helix' DNA-binding domain"/>
    <property type="match status" value="1"/>
</dbReference>
<reference evidence="6 7" key="1">
    <citation type="submission" date="2016-12" db="EMBL/GenBank/DDBJ databases">
        <authorList>
            <person name="Song W.-J."/>
            <person name="Kurnit D.M."/>
        </authorList>
    </citation>
    <scope>NUCLEOTIDE SEQUENCE [LARGE SCALE GENOMIC DNA]</scope>
    <source>
        <strain evidence="6 7">IMCC3135</strain>
    </source>
</reference>
<dbReference type="Pfam" id="PF00126">
    <property type="entry name" value="HTH_1"/>
    <property type="match status" value="1"/>
</dbReference>
<keyword evidence="4" id="KW-0804">Transcription</keyword>
<feature type="domain" description="HTH lysR-type" evidence="5">
    <location>
        <begin position="14"/>
        <end position="71"/>
    </location>
</feature>
<keyword evidence="3" id="KW-0238">DNA-binding</keyword>
<dbReference type="Proteomes" id="UP000250079">
    <property type="component" value="Chromosome"/>
</dbReference>
<dbReference type="Gene3D" id="3.40.190.290">
    <property type="match status" value="1"/>
</dbReference>
<dbReference type="PANTHER" id="PTHR30126">
    <property type="entry name" value="HTH-TYPE TRANSCRIPTIONAL REGULATOR"/>
    <property type="match status" value="1"/>
</dbReference>
<dbReference type="InterPro" id="IPR000847">
    <property type="entry name" value="LysR_HTH_N"/>
</dbReference>
<sequence length="308" mass="34708">MTKRTSLQGNISDMDIHLLRVFRTVVDCGGFAAAEVELNIGRSAISRYMKDLESRLDLTLCLRGRSGFKLTDHGRVVYDAVLQLLADLEKFRSTINAAHSRLVGTFTLYLPDDVITDKSARTRFALAQFCEKGPDVKMVLSIGSPNEIERAVIDGQALIGIIPFHHRLPALIYSHLYEESLFLYCSTDHELFPIQDESLTIDLIKKQNFVVPGYTLNTRFREFFPDQTPAARTNKIEGVTTLILSGKFIGFLPEHLATRWINSGEMRRLLPEQLNFHTPFVAITREGAEPNLLRDTFLAELLAAHSQG</sequence>
<keyword evidence="7" id="KW-1185">Reference proteome</keyword>
<dbReference type="GO" id="GO:0000976">
    <property type="term" value="F:transcription cis-regulatory region binding"/>
    <property type="evidence" value="ECO:0007669"/>
    <property type="project" value="TreeGrafter"/>
</dbReference>
<proteinExistence type="inferred from homology"/>
<dbReference type="AlphaFoldDB" id="A0A2Z2P4G5"/>
<keyword evidence="2" id="KW-0805">Transcription regulation</keyword>
<dbReference type="Gene3D" id="1.10.10.10">
    <property type="entry name" value="Winged helix-like DNA-binding domain superfamily/Winged helix DNA-binding domain"/>
    <property type="match status" value="1"/>
</dbReference>
<comment type="similarity">
    <text evidence="1">Belongs to the LysR transcriptional regulatory family.</text>
</comment>
<dbReference type="SUPFAM" id="SSF53850">
    <property type="entry name" value="Periplasmic binding protein-like II"/>
    <property type="match status" value="1"/>
</dbReference>
<dbReference type="InterPro" id="IPR005119">
    <property type="entry name" value="LysR_subst-bd"/>
</dbReference>
<dbReference type="CDD" id="cd05466">
    <property type="entry name" value="PBP2_LTTR_substrate"/>
    <property type="match status" value="1"/>
</dbReference>